<dbReference type="Proteomes" id="UP000799750">
    <property type="component" value="Unassembled WGS sequence"/>
</dbReference>
<feature type="region of interest" description="Disordered" evidence="2">
    <location>
        <begin position="1"/>
        <end position="47"/>
    </location>
</feature>
<dbReference type="EMBL" id="MU004192">
    <property type="protein sequence ID" value="KAF2493599.1"/>
    <property type="molecule type" value="Genomic_DNA"/>
</dbReference>
<evidence type="ECO:0000256" key="1">
    <source>
        <dbReference type="SAM" id="Coils"/>
    </source>
</evidence>
<dbReference type="Pfam" id="PF11905">
    <property type="entry name" value="DUF3425"/>
    <property type="match status" value="1"/>
</dbReference>
<feature type="region of interest" description="Disordered" evidence="2">
    <location>
        <begin position="122"/>
        <end position="169"/>
    </location>
</feature>
<dbReference type="PANTHER" id="PTHR37012:SF2">
    <property type="entry name" value="BZIP DOMAIN-CONTAINING PROTEIN-RELATED"/>
    <property type="match status" value="1"/>
</dbReference>
<dbReference type="Gene3D" id="1.20.5.170">
    <property type="match status" value="1"/>
</dbReference>
<keyword evidence="4" id="KW-1185">Reference proteome</keyword>
<dbReference type="InterPro" id="IPR021833">
    <property type="entry name" value="DUF3425"/>
</dbReference>
<protein>
    <recommendedName>
        <fullName evidence="5">BZIP domain-containing protein</fullName>
    </recommendedName>
</protein>
<dbReference type="OrthoDB" id="10261951at2759"/>
<name>A0A6A6QN97_9PEZI</name>
<organism evidence="3 4">
    <name type="scientific">Lophium mytilinum</name>
    <dbReference type="NCBI Taxonomy" id="390894"/>
    <lineage>
        <taxon>Eukaryota</taxon>
        <taxon>Fungi</taxon>
        <taxon>Dikarya</taxon>
        <taxon>Ascomycota</taxon>
        <taxon>Pezizomycotina</taxon>
        <taxon>Dothideomycetes</taxon>
        <taxon>Pleosporomycetidae</taxon>
        <taxon>Mytilinidiales</taxon>
        <taxon>Mytilinidiaceae</taxon>
        <taxon>Lophium</taxon>
    </lineage>
</organism>
<feature type="coiled-coil region" evidence="1">
    <location>
        <begin position="80"/>
        <end position="107"/>
    </location>
</feature>
<feature type="compositionally biased region" description="Polar residues" evidence="2">
    <location>
        <begin position="1"/>
        <end position="11"/>
    </location>
</feature>
<dbReference type="PANTHER" id="PTHR37012">
    <property type="entry name" value="B-ZIP TRANSCRIPTION FACTOR (EUROFUNG)-RELATED"/>
    <property type="match status" value="1"/>
</dbReference>
<evidence type="ECO:0000256" key="2">
    <source>
        <dbReference type="SAM" id="MobiDB-lite"/>
    </source>
</evidence>
<dbReference type="CDD" id="cd14688">
    <property type="entry name" value="bZIP_YAP"/>
    <property type="match status" value="1"/>
</dbReference>
<keyword evidence="1" id="KW-0175">Coiled coil</keyword>
<reference evidence="3" key="1">
    <citation type="journal article" date="2020" name="Stud. Mycol.">
        <title>101 Dothideomycetes genomes: a test case for predicting lifestyles and emergence of pathogens.</title>
        <authorList>
            <person name="Haridas S."/>
            <person name="Albert R."/>
            <person name="Binder M."/>
            <person name="Bloem J."/>
            <person name="Labutti K."/>
            <person name="Salamov A."/>
            <person name="Andreopoulos B."/>
            <person name="Baker S."/>
            <person name="Barry K."/>
            <person name="Bills G."/>
            <person name="Bluhm B."/>
            <person name="Cannon C."/>
            <person name="Castanera R."/>
            <person name="Culley D."/>
            <person name="Daum C."/>
            <person name="Ezra D."/>
            <person name="Gonzalez J."/>
            <person name="Henrissat B."/>
            <person name="Kuo A."/>
            <person name="Liang C."/>
            <person name="Lipzen A."/>
            <person name="Lutzoni F."/>
            <person name="Magnuson J."/>
            <person name="Mondo S."/>
            <person name="Nolan M."/>
            <person name="Ohm R."/>
            <person name="Pangilinan J."/>
            <person name="Park H.-J."/>
            <person name="Ramirez L."/>
            <person name="Alfaro M."/>
            <person name="Sun H."/>
            <person name="Tritt A."/>
            <person name="Yoshinaga Y."/>
            <person name="Zwiers L.-H."/>
            <person name="Turgeon B."/>
            <person name="Goodwin S."/>
            <person name="Spatafora J."/>
            <person name="Crous P."/>
            <person name="Grigoriev I."/>
        </authorList>
    </citation>
    <scope>NUCLEOTIDE SEQUENCE</scope>
    <source>
        <strain evidence="3">CBS 269.34</strain>
    </source>
</reference>
<dbReference type="AlphaFoldDB" id="A0A6A6QN97"/>
<evidence type="ECO:0000313" key="3">
    <source>
        <dbReference type="EMBL" id="KAF2493599.1"/>
    </source>
</evidence>
<feature type="compositionally biased region" description="Basic and acidic residues" evidence="2">
    <location>
        <begin position="122"/>
        <end position="135"/>
    </location>
</feature>
<evidence type="ECO:0008006" key="5">
    <source>
        <dbReference type="Google" id="ProtNLM"/>
    </source>
</evidence>
<accession>A0A6A6QN97</accession>
<gene>
    <name evidence="3" type="ORF">BU16DRAFT_563755</name>
</gene>
<evidence type="ECO:0000313" key="4">
    <source>
        <dbReference type="Proteomes" id="UP000799750"/>
    </source>
</evidence>
<proteinExistence type="predicted"/>
<sequence>MDTGTSSQVGGKSNRKAAANKNDPTRISRRRHQNRISQRCVREKQQAHKKQLEMFVDMIKSRNEIPAQGNLGQADLLDAHIALIEENKKLKDALMEMRKKLMSLSNVASEAADSDIIHEILQTRKGKRDTSERSMETSSSRVQRTGSPESDLRAMNAPEGEPLNAVDESVSRSANLESAIVTLDNGTSHSDATTGLERSAVRESDELVVRDAVNSAEPLQLFDFDFDFTMFDVYPPLLPSLNIGQISSNEASDDRNSFRAIPCDFISKIEKACLRYIAQTIELPESVAVGRSPSTQLSIEERSAQCISDVAAIAVYLLTVFSGLDTYIYRIGSDVPFERIMRWRINPTYQNRVAIPDPFRPTPFQYNLLNHPIAIDFIPSSSIRDQLILKANDCDLDRIIQDILLHTVVEIPQHQVALATLDVYTQSILPKDKTHEFENWEMLAPSWSLF</sequence>